<name>A0AAJ0MB52_9PEZI</name>
<accession>A0AAJ0MB52</accession>
<evidence type="ECO:0000259" key="1">
    <source>
        <dbReference type="Pfam" id="PF14856"/>
    </source>
</evidence>
<protein>
    <recommendedName>
        <fullName evidence="1">Ecp2 effector protein-like domain-containing protein</fullName>
    </recommendedName>
</protein>
<feature type="domain" description="Ecp2 effector protein-like" evidence="1">
    <location>
        <begin position="78"/>
        <end position="176"/>
    </location>
</feature>
<evidence type="ECO:0000313" key="3">
    <source>
        <dbReference type="Proteomes" id="UP001275084"/>
    </source>
</evidence>
<dbReference type="EMBL" id="JAUIQD010000006">
    <property type="protein sequence ID" value="KAK3346504.1"/>
    <property type="molecule type" value="Genomic_DNA"/>
</dbReference>
<reference evidence="2" key="1">
    <citation type="journal article" date="2023" name="Mol. Phylogenet. Evol.">
        <title>Genome-scale phylogeny and comparative genomics of the fungal order Sordariales.</title>
        <authorList>
            <person name="Hensen N."/>
            <person name="Bonometti L."/>
            <person name="Westerberg I."/>
            <person name="Brannstrom I.O."/>
            <person name="Guillou S."/>
            <person name="Cros-Aarteil S."/>
            <person name="Calhoun S."/>
            <person name="Haridas S."/>
            <person name="Kuo A."/>
            <person name="Mondo S."/>
            <person name="Pangilinan J."/>
            <person name="Riley R."/>
            <person name="LaButti K."/>
            <person name="Andreopoulos B."/>
            <person name="Lipzen A."/>
            <person name="Chen C."/>
            <person name="Yan M."/>
            <person name="Daum C."/>
            <person name="Ng V."/>
            <person name="Clum A."/>
            <person name="Steindorff A."/>
            <person name="Ohm R.A."/>
            <person name="Martin F."/>
            <person name="Silar P."/>
            <person name="Natvig D.O."/>
            <person name="Lalanne C."/>
            <person name="Gautier V."/>
            <person name="Ament-Velasquez S.L."/>
            <person name="Kruys A."/>
            <person name="Hutchinson M.I."/>
            <person name="Powell A.J."/>
            <person name="Barry K."/>
            <person name="Miller A.N."/>
            <person name="Grigoriev I.V."/>
            <person name="Debuchy R."/>
            <person name="Gladieux P."/>
            <person name="Hiltunen Thoren M."/>
            <person name="Johannesson H."/>
        </authorList>
    </citation>
    <scope>NUCLEOTIDE SEQUENCE</scope>
    <source>
        <strain evidence="2">CBS 955.72</strain>
    </source>
</reference>
<dbReference type="AlphaFoldDB" id="A0AAJ0MB52"/>
<dbReference type="InterPro" id="IPR029226">
    <property type="entry name" value="Ecp2-like"/>
</dbReference>
<proteinExistence type="predicted"/>
<comment type="caution">
    <text evidence="2">The sequence shown here is derived from an EMBL/GenBank/DDBJ whole genome shotgun (WGS) entry which is preliminary data.</text>
</comment>
<dbReference type="Pfam" id="PF14856">
    <property type="entry name" value="Hce2"/>
    <property type="match status" value="1"/>
</dbReference>
<dbReference type="Proteomes" id="UP001275084">
    <property type="component" value="Unassembled WGS sequence"/>
</dbReference>
<gene>
    <name evidence="2" type="ORF">B0T25DRAFT_571638</name>
</gene>
<sequence length="194" mass="21614">MQQMLIGIAAAAVLSRDDSPATNIEDAVVIRSPVQENTDLMFVRAIGPGSNAPVLDDRGLVRRFNYTTFTGLGRSIFCYDENWASFSYGETALVTDCLAIGAAYPWPTLGCWTTLTRRLAAGRPSSARETCAFRINFETPPAELVYFGAQDLTYFINTYSRYPVDGRITAWDSTRCNSNRSYTVLGINWRLEHV</sequence>
<evidence type="ECO:0000313" key="2">
    <source>
        <dbReference type="EMBL" id="KAK3346504.1"/>
    </source>
</evidence>
<reference evidence="2" key="2">
    <citation type="submission" date="2023-06" db="EMBL/GenBank/DDBJ databases">
        <authorList>
            <consortium name="Lawrence Berkeley National Laboratory"/>
            <person name="Haridas S."/>
            <person name="Hensen N."/>
            <person name="Bonometti L."/>
            <person name="Westerberg I."/>
            <person name="Brannstrom I.O."/>
            <person name="Guillou S."/>
            <person name="Cros-Aarteil S."/>
            <person name="Calhoun S."/>
            <person name="Kuo A."/>
            <person name="Mondo S."/>
            <person name="Pangilinan J."/>
            <person name="Riley R."/>
            <person name="Labutti K."/>
            <person name="Andreopoulos B."/>
            <person name="Lipzen A."/>
            <person name="Chen C."/>
            <person name="Yanf M."/>
            <person name="Daum C."/>
            <person name="Ng V."/>
            <person name="Clum A."/>
            <person name="Steindorff A."/>
            <person name="Ohm R."/>
            <person name="Martin F."/>
            <person name="Silar P."/>
            <person name="Natvig D."/>
            <person name="Lalanne C."/>
            <person name="Gautier V."/>
            <person name="Ament-Velasquez S.L."/>
            <person name="Kruys A."/>
            <person name="Hutchinson M.I."/>
            <person name="Powell A.J."/>
            <person name="Barry K."/>
            <person name="Miller A.N."/>
            <person name="Grigoriev I.V."/>
            <person name="Debuchy R."/>
            <person name="Gladieux P."/>
            <person name="Thoren M.H."/>
            <person name="Johannesson H."/>
        </authorList>
    </citation>
    <scope>NUCLEOTIDE SEQUENCE</scope>
    <source>
        <strain evidence="2">CBS 955.72</strain>
    </source>
</reference>
<organism evidence="2 3">
    <name type="scientific">Lasiosphaeria hispida</name>
    <dbReference type="NCBI Taxonomy" id="260671"/>
    <lineage>
        <taxon>Eukaryota</taxon>
        <taxon>Fungi</taxon>
        <taxon>Dikarya</taxon>
        <taxon>Ascomycota</taxon>
        <taxon>Pezizomycotina</taxon>
        <taxon>Sordariomycetes</taxon>
        <taxon>Sordariomycetidae</taxon>
        <taxon>Sordariales</taxon>
        <taxon>Lasiosphaeriaceae</taxon>
        <taxon>Lasiosphaeria</taxon>
    </lineage>
</organism>
<keyword evidence="3" id="KW-1185">Reference proteome</keyword>